<dbReference type="EMBL" id="JBBNAF010000007">
    <property type="protein sequence ID" value="KAK9128448.1"/>
    <property type="molecule type" value="Genomic_DNA"/>
</dbReference>
<evidence type="ECO:0000313" key="1">
    <source>
        <dbReference type="EMBL" id="KAK9128448.1"/>
    </source>
</evidence>
<dbReference type="AlphaFoldDB" id="A0AAP0J8U2"/>
<dbReference type="Proteomes" id="UP001420932">
    <property type="component" value="Unassembled WGS sequence"/>
</dbReference>
<gene>
    <name evidence="1" type="ORF">Syun_017245</name>
</gene>
<organism evidence="1 2">
    <name type="scientific">Stephania yunnanensis</name>
    <dbReference type="NCBI Taxonomy" id="152371"/>
    <lineage>
        <taxon>Eukaryota</taxon>
        <taxon>Viridiplantae</taxon>
        <taxon>Streptophyta</taxon>
        <taxon>Embryophyta</taxon>
        <taxon>Tracheophyta</taxon>
        <taxon>Spermatophyta</taxon>
        <taxon>Magnoliopsida</taxon>
        <taxon>Ranunculales</taxon>
        <taxon>Menispermaceae</taxon>
        <taxon>Menispermoideae</taxon>
        <taxon>Cissampelideae</taxon>
        <taxon>Stephania</taxon>
    </lineage>
</organism>
<protein>
    <submittedName>
        <fullName evidence="1">Uncharacterized protein</fullName>
    </submittedName>
</protein>
<keyword evidence="2" id="KW-1185">Reference proteome</keyword>
<evidence type="ECO:0000313" key="2">
    <source>
        <dbReference type="Proteomes" id="UP001420932"/>
    </source>
</evidence>
<comment type="caution">
    <text evidence="1">The sequence shown here is derived from an EMBL/GenBank/DDBJ whole genome shotgun (WGS) entry which is preliminary data.</text>
</comment>
<proteinExistence type="predicted"/>
<name>A0AAP0J8U2_9MAGN</name>
<accession>A0AAP0J8U2</accession>
<reference evidence="1 2" key="1">
    <citation type="submission" date="2024-01" db="EMBL/GenBank/DDBJ databases">
        <title>Genome assemblies of Stephania.</title>
        <authorList>
            <person name="Yang L."/>
        </authorList>
    </citation>
    <scope>NUCLEOTIDE SEQUENCE [LARGE SCALE GENOMIC DNA]</scope>
    <source>
        <strain evidence="1">YNDBR</strain>
        <tissue evidence="1">Leaf</tissue>
    </source>
</reference>
<sequence length="236" mass="26874">METADVAHLDWWKKLLVMLCAHEGSTSGSWDRVKKLSQSRTKTLESALVRIPRIIRAIAVRNLKLFFVRTSWTNREATRAGGVKRKSGLREYSSGIGSESGSDSELWSSSSPVSRLLRRALSFAVPLSRPCSPFPLPHWFVFFAVLSLSVAVPLSRSCGRAVVLSNPHCYPCLYSPITIPLSCINMHLLLLVAFEDVQERERLLRNTEETWDDWKPKEFGKWRLKTKLLGYAFHDR</sequence>